<comment type="subcellular location">
    <subcellularLocation>
        <location evidence="1 9">Cell inner membrane</location>
        <topology evidence="1 9">Multi-pass membrane protein</topology>
    </subcellularLocation>
</comment>
<dbReference type="InterPro" id="IPR055348">
    <property type="entry name" value="DctQ"/>
</dbReference>
<evidence type="ECO:0000256" key="1">
    <source>
        <dbReference type="ARBA" id="ARBA00004429"/>
    </source>
</evidence>
<dbReference type="Pfam" id="PF04290">
    <property type="entry name" value="DctQ"/>
    <property type="match status" value="1"/>
</dbReference>
<keyword evidence="5 9" id="KW-0812">Transmembrane</keyword>
<comment type="subunit">
    <text evidence="9">The complex comprises the extracytoplasmic solute receptor protein and the two transmembrane proteins.</text>
</comment>
<evidence type="ECO:0000313" key="12">
    <source>
        <dbReference type="Proteomes" id="UP000541109"/>
    </source>
</evidence>
<keyword evidence="4 9" id="KW-0997">Cell inner membrane</keyword>
<accession>A0A839AGP0</accession>
<dbReference type="PANTHER" id="PTHR35011:SF4">
    <property type="entry name" value="SLL1102 PROTEIN"/>
    <property type="match status" value="1"/>
</dbReference>
<feature type="domain" description="Tripartite ATP-independent periplasmic transporters DctQ component" evidence="10">
    <location>
        <begin position="30"/>
        <end position="166"/>
    </location>
</feature>
<gene>
    <name evidence="11" type="ORF">H2509_17075</name>
</gene>
<dbReference type="AlphaFoldDB" id="A0A839AGP0"/>
<keyword evidence="6 9" id="KW-1133">Transmembrane helix</keyword>
<dbReference type="EMBL" id="JACFXV010000064">
    <property type="protein sequence ID" value="MBA5778841.1"/>
    <property type="molecule type" value="Genomic_DNA"/>
</dbReference>
<evidence type="ECO:0000259" key="10">
    <source>
        <dbReference type="Pfam" id="PF04290"/>
    </source>
</evidence>
<evidence type="ECO:0000256" key="7">
    <source>
        <dbReference type="ARBA" id="ARBA00023136"/>
    </source>
</evidence>
<keyword evidence="12" id="KW-1185">Reference proteome</keyword>
<evidence type="ECO:0000313" key="11">
    <source>
        <dbReference type="EMBL" id="MBA5778841.1"/>
    </source>
</evidence>
<dbReference type="GO" id="GO:0022857">
    <property type="term" value="F:transmembrane transporter activity"/>
    <property type="evidence" value="ECO:0007669"/>
    <property type="project" value="UniProtKB-UniRule"/>
</dbReference>
<evidence type="ECO:0000256" key="4">
    <source>
        <dbReference type="ARBA" id="ARBA00022519"/>
    </source>
</evidence>
<evidence type="ECO:0000256" key="8">
    <source>
        <dbReference type="ARBA" id="ARBA00038436"/>
    </source>
</evidence>
<evidence type="ECO:0000256" key="6">
    <source>
        <dbReference type="ARBA" id="ARBA00022989"/>
    </source>
</evidence>
<evidence type="ECO:0000256" key="5">
    <source>
        <dbReference type="ARBA" id="ARBA00022692"/>
    </source>
</evidence>
<feature type="transmembrane region" description="Helical" evidence="9">
    <location>
        <begin position="18"/>
        <end position="39"/>
    </location>
</feature>
<protein>
    <recommendedName>
        <fullName evidence="9">TRAP transporter small permease protein</fullName>
    </recommendedName>
</protein>
<comment type="caution">
    <text evidence="11">The sequence shown here is derived from an EMBL/GenBank/DDBJ whole genome shotgun (WGS) entry which is preliminary data.</text>
</comment>
<proteinExistence type="inferred from homology"/>
<feature type="transmembrane region" description="Helical" evidence="9">
    <location>
        <begin position="59"/>
        <end position="76"/>
    </location>
</feature>
<dbReference type="GO" id="GO:0005886">
    <property type="term" value="C:plasma membrane"/>
    <property type="evidence" value="ECO:0007669"/>
    <property type="project" value="UniProtKB-SubCell"/>
</dbReference>
<organism evidence="11 12">
    <name type="scientific">Stappia albiluteola</name>
    <dbReference type="NCBI Taxonomy" id="2758565"/>
    <lineage>
        <taxon>Bacteria</taxon>
        <taxon>Pseudomonadati</taxon>
        <taxon>Pseudomonadota</taxon>
        <taxon>Alphaproteobacteria</taxon>
        <taxon>Hyphomicrobiales</taxon>
        <taxon>Stappiaceae</taxon>
        <taxon>Stappia</taxon>
    </lineage>
</organism>
<feature type="transmembrane region" description="Helical" evidence="9">
    <location>
        <begin position="97"/>
        <end position="119"/>
    </location>
</feature>
<sequence length="175" mass="19660">MPAVIGKYVRIVDAVNRVVGRFTMYLIFVMIGILMYSAIMRGALDYGFVSMSPLWTLEMAQFVMTAYYMLGGGWSIQDDGHVRMDLAYSRWSPKRKAIVDCFTVFFLIVYLGVMLYGGLSSTSYALQYGETSYSSWAPYMAPIKIIMCIGILLMLLQAVAQLFKDIAIVRGESLA</sequence>
<comment type="function">
    <text evidence="9">Part of the tripartite ATP-independent periplasmic (TRAP) transport system.</text>
</comment>
<keyword evidence="7 9" id="KW-0472">Membrane</keyword>
<reference evidence="11 12" key="1">
    <citation type="submission" date="2020-07" db="EMBL/GenBank/DDBJ databases">
        <title>Stappia sp., F7233, whole genome shotgun sequencing project.</title>
        <authorList>
            <person name="Jiang S."/>
            <person name="Liu Z.W."/>
            <person name="Du Z.J."/>
        </authorList>
    </citation>
    <scope>NUCLEOTIDE SEQUENCE [LARGE SCALE GENOMIC DNA]</scope>
    <source>
        <strain evidence="11 12">F7233</strain>
    </source>
</reference>
<keyword evidence="3" id="KW-1003">Cell membrane</keyword>
<keyword evidence="2 9" id="KW-0813">Transport</keyword>
<feature type="transmembrane region" description="Helical" evidence="9">
    <location>
        <begin position="139"/>
        <end position="160"/>
    </location>
</feature>
<evidence type="ECO:0000256" key="2">
    <source>
        <dbReference type="ARBA" id="ARBA00022448"/>
    </source>
</evidence>
<comment type="similarity">
    <text evidence="8 9">Belongs to the TRAP transporter small permease family.</text>
</comment>
<dbReference type="InterPro" id="IPR007387">
    <property type="entry name" value="TRAP_DctQ"/>
</dbReference>
<dbReference type="PANTHER" id="PTHR35011">
    <property type="entry name" value="2,3-DIKETO-L-GULONATE TRAP TRANSPORTER SMALL PERMEASE PROTEIN YIAM"/>
    <property type="match status" value="1"/>
</dbReference>
<dbReference type="Proteomes" id="UP000541109">
    <property type="component" value="Unassembled WGS sequence"/>
</dbReference>
<evidence type="ECO:0000256" key="3">
    <source>
        <dbReference type="ARBA" id="ARBA00022475"/>
    </source>
</evidence>
<name>A0A839AGP0_9HYPH</name>
<evidence type="ECO:0000256" key="9">
    <source>
        <dbReference type="RuleBase" id="RU369079"/>
    </source>
</evidence>